<evidence type="ECO:0000256" key="4">
    <source>
        <dbReference type="ARBA" id="ARBA00022679"/>
    </source>
</evidence>
<dbReference type="AlphaFoldDB" id="A0A7J7GHK7"/>
<dbReference type="GO" id="GO:0046104">
    <property type="term" value="P:thymidine metabolic process"/>
    <property type="evidence" value="ECO:0007669"/>
    <property type="project" value="TreeGrafter"/>
</dbReference>
<dbReference type="GO" id="GO:0071897">
    <property type="term" value="P:DNA biosynthetic process"/>
    <property type="evidence" value="ECO:0007669"/>
    <property type="project" value="UniProtKB-KW"/>
</dbReference>
<evidence type="ECO:0000256" key="3">
    <source>
        <dbReference type="ARBA" id="ARBA00022634"/>
    </source>
</evidence>
<accession>A0A7J7GHK7</accession>
<keyword evidence="3 8" id="KW-0237">DNA synthesis</keyword>
<dbReference type="Pfam" id="PF00265">
    <property type="entry name" value="TK"/>
    <property type="match status" value="1"/>
</dbReference>
<evidence type="ECO:0000256" key="9">
    <source>
        <dbReference type="RuleBase" id="RU004165"/>
    </source>
</evidence>
<comment type="caution">
    <text evidence="10">The sequence shown here is derived from an EMBL/GenBank/DDBJ whole genome shotgun (WGS) entry which is preliminary data.</text>
</comment>
<dbReference type="PANTHER" id="PTHR11441">
    <property type="entry name" value="THYMIDINE KINASE"/>
    <property type="match status" value="1"/>
</dbReference>
<evidence type="ECO:0000256" key="6">
    <source>
        <dbReference type="ARBA" id="ARBA00022777"/>
    </source>
</evidence>
<dbReference type="EMBL" id="JACBKZ010000010">
    <property type="protein sequence ID" value="KAF5940252.1"/>
    <property type="molecule type" value="Genomic_DNA"/>
</dbReference>
<proteinExistence type="inferred from homology"/>
<reference evidence="10 11" key="2">
    <citation type="submission" date="2020-07" db="EMBL/GenBank/DDBJ databases">
        <title>Genome assembly of wild tea tree DASZ reveals pedigree and selection history of tea varieties.</title>
        <authorList>
            <person name="Zhang W."/>
        </authorList>
    </citation>
    <scope>NUCLEOTIDE SEQUENCE [LARGE SCALE GENOMIC DNA]</scope>
    <source>
        <strain evidence="11">cv. G240</strain>
        <tissue evidence="10">Leaf</tissue>
    </source>
</reference>
<sequence length="227" mass="25563">MFIKQLLRLGSIDTTNKKEIGILISIKPYFPLSKSLQCLPSNPHFHCLHQLTAAAAIGWVCLTTLPVRFTSLLGQCSLEKQQLSFVESNLRATMAEHNNINIKLSRMSYISSKMMSILNHISLDVIGIDEAQFFGDLYDFCCKVADHDGKTVIVAGLDRDYLRQKTVSTIFPGGGSYFPGWRPFLSHLMVSIVGVFRSAARENKDQQIKDFGHFSKIHIGVFLNYPY</sequence>
<comment type="catalytic activity">
    <reaction evidence="8">
        <text>thymidine + ATP = dTMP + ADP + H(+)</text>
        <dbReference type="Rhea" id="RHEA:19129"/>
        <dbReference type="ChEBI" id="CHEBI:15378"/>
        <dbReference type="ChEBI" id="CHEBI:17748"/>
        <dbReference type="ChEBI" id="CHEBI:30616"/>
        <dbReference type="ChEBI" id="CHEBI:63528"/>
        <dbReference type="ChEBI" id="CHEBI:456216"/>
        <dbReference type="EC" id="2.7.1.21"/>
    </reaction>
</comment>
<organism evidence="10 11">
    <name type="scientific">Camellia sinensis</name>
    <name type="common">Tea plant</name>
    <name type="synonym">Thea sinensis</name>
    <dbReference type="NCBI Taxonomy" id="4442"/>
    <lineage>
        <taxon>Eukaryota</taxon>
        <taxon>Viridiplantae</taxon>
        <taxon>Streptophyta</taxon>
        <taxon>Embryophyta</taxon>
        <taxon>Tracheophyta</taxon>
        <taxon>Spermatophyta</taxon>
        <taxon>Magnoliopsida</taxon>
        <taxon>eudicotyledons</taxon>
        <taxon>Gunneridae</taxon>
        <taxon>Pentapetalae</taxon>
        <taxon>asterids</taxon>
        <taxon>Ericales</taxon>
        <taxon>Theaceae</taxon>
        <taxon>Camellia</taxon>
    </lineage>
</organism>
<dbReference type="Proteomes" id="UP000593564">
    <property type="component" value="Unassembled WGS sequence"/>
</dbReference>
<evidence type="ECO:0000256" key="2">
    <source>
        <dbReference type="ARBA" id="ARBA00012118"/>
    </source>
</evidence>
<evidence type="ECO:0000256" key="1">
    <source>
        <dbReference type="ARBA" id="ARBA00007587"/>
    </source>
</evidence>
<evidence type="ECO:0000313" key="11">
    <source>
        <dbReference type="Proteomes" id="UP000593564"/>
    </source>
</evidence>
<reference evidence="11" key="1">
    <citation type="journal article" date="2020" name="Nat. Commun.">
        <title>Genome assembly of wild tea tree DASZ reveals pedigree and selection history of tea varieties.</title>
        <authorList>
            <person name="Zhang W."/>
            <person name="Zhang Y."/>
            <person name="Qiu H."/>
            <person name="Guo Y."/>
            <person name="Wan H."/>
            <person name="Zhang X."/>
            <person name="Scossa F."/>
            <person name="Alseekh S."/>
            <person name="Zhang Q."/>
            <person name="Wang P."/>
            <person name="Xu L."/>
            <person name="Schmidt M.H."/>
            <person name="Jia X."/>
            <person name="Li D."/>
            <person name="Zhu A."/>
            <person name="Guo F."/>
            <person name="Chen W."/>
            <person name="Ni D."/>
            <person name="Usadel B."/>
            <person name="Fernie A.R."/>
            <person name="Wen W."/>
        </authorList>
    </citation>
    <scope>NUCLEOTIDE SEQUENCE [LARGE SCALE GENOMIC DNA]</scope>
    <source>
        <strain evidence="11">cv. G240</strain>
    </source>
</reference>
<dbReference type="InterPro" id="IPR027417">
    <property type="entry name" value="P-loop_NTPase"/>
</dbReference>
<name>A0A7J7GHK7_CAMSI</name>
<keyword evidence="4 8" id="KW-0808">Transferase</keyword>
<dbReference type="PANTHER" id="PTHR11441:SF0">
    <property type="entry name" value="THYMIDINE KINASE, CYTOSOLIC"/>
    <property type="match status" value="1"/>
</dbReference>
<protein>
    <recommendedName>
        <fullName evidence="2 8">Thymidine kinase</fullName>
        <ecNumber evidence="2 8">2.7.1.21</ecNumber>
    </recommendedName>
</protein>
<dbReference type="EC" id="2.7.1.21" evidence="2 8"/>
<evidence type="ECO:0000313" key="10">
    <source>
        <dbReference type="EMBL" id="KAF5940252.1"/>
    </source>
</evidence>
<keyword evidence="5 8" id="KW-0547">Nucleotide-binding</keyword>
<dbReference type="GO" id="GO:0005524">
    <property type="term" value="F:ATP binding"/>
    <property type="evidence" value="ECO:0007669"/>
    <property type="project" value="UniProtKB-KW"/>
</dbReference>
<keyword evidence="11" id="KW-1185">Reference proteome</keyword>
<dbReference type="Gene3D" id="3.40.50.300">
    <property type="entry name" value="P-loop containing nucleotide triphosphate hydrolases"/>
    <property type="match status" value="1"/>
</dbReference>
<gene>
    <name evidence="10" type="ORF">HYC85_021419</name>
</gene>
<keyword evidence="6 8" id="KW-0418">Kinase</keyword>
<evidence type="ECO:0000256" key="5">
    <source>
        <dbReference type="ARBA" id="ARBA00022741"/>
    </source>
</evidence>
<dbReference type="GO" id="GO:0004797">
    <property type="term" value="F:thymidine kinase activity"/>
    <property type="evidence" value="ECO:0007669"/>
    <property type="project" value="UniProtKB-EC"/>
</dbReference>
<evidence type="ECO:0000256" key="7">
    <source>
        <dbReference type="ARBA" id="ARBA00022840"/>
    </source>
</evidence>
<dbReference type="InterPro" id="IPR001267">
    <property type="entry name" value="Thymidine_kinase"/>
</dbReference>
<evidence type="ECO:0000256" key="8">
    <source>
        <dbReference type="RuleBase" id="RU000544"/>
    </source>
</evidence>
<dbReference type="SUPFAM" id="SSF52540">
    <property type="entry name" value="P-loop containing nucleoside triphosphate hydrolases"/>
    <property type="match status" value="1"/>
</dbReference>
<keyword evidence="7 8" id="KW-0067">ATP-binding</keyword>
<comment type="similarity">
    <text evidence="1 9">Belongs to the thymidine kinase family.</text>
</comment>